<proteinExistence type="inferred from homology"/>
<sequence>MNLELLDAPFPHKDIEWRIQQAGKSGSSIWAKVLAYVTNRAIMKRLDEVCGKAGWRNEYRDIPNNGGVECGISIKVDGEWITKWDASENTQVEAVKGGRSSAMKRAAVQWGIGRYLYDLDVGFATISGEKAEGFTYARTKELGAFYWKPPALPAWALPSEVSSNGQCKPAAETNSEQFQPVKPSITMEEADDILAEFCREIESENNPEVITQKYSEAWFALDGFSEHQSKCHEVTGIRRREIKQALGSSESAGGGHESNS</sequence>
<dbReference type="InterPro" id="IPR041247">
    <property type="entry name" value="Rad52_fam"/>
</dbReference>
<evidence type="ECO:0000256" key="2">
    <source>
        <dbReference type="ARBA" id="ARBA00022763"/>
    </source>
</evidence>
<evidence type="ECO:0000256" key="3">
    <source>
        <dbReference type="ARBA" id="ARBA00023204"/>
    </source>
</evidence>
<comment type="caution">
    <text evidence="4">The sequence shown here is derived from an EMBL/GenBank/DDBJ whole genome shotgun (WGS) entry which is preliminary data.</text>
</comment>
<dbReference type="GO" id="GO:0006281">
    <property type="term" value="P:DNA repair"/>
    <property type="evidence" value="ECO:0007669"/>
    <property type="project" value="UniProtKB-KW"/>
</dbReference>
<gene>
    <name evidence="4" type="ORF">RZO73_21985</name>
</gene>
<dbReference type="Proteomes" id="UP001187239">
    <property type="component" value="Unassembled WGS sequence"/>
</dbReference>
<accession>A0AAE4SI58</accession>
<protein>
    <submittedName>
        <fullName evidence="4">Rad52/Rad22 family DNA repair protein</fullName>
    </submittedName>
</protein>
<evidence type="ECO:0000313" key="4">
    <source>
        <dbReference type="EMBL" id="MDV0613175.1"/>
    </source>
</evidence>
<dbReference type="Pfam" id="PF04098">
    <property type="entry name" value="Rad52_Rad22"/>
    <property type="match status" value="1"/>
</dbReference>
<comment type="similarity">
    <text evidence="1">Belongs to the RAD52 family.</text>
</comment>
<keyword evidence="2" id="KW-0227">DNA damage</keyword>
<name>A0AAE4SI58_9ENTR</name>
<keyword evidence="3" id="KW-0234">DNA repair</keyword>
<dbReference type="RefSeq" id="WP_316938608.1">
    <property type="nucleotide sequence ID" value="NZ_JAWHXQ010000014.1"/>
</dbReference>
<dbReference type="EMBL" id="JAWHXQ010000014">
    <property type="protein sequence ID" value="MDV0613175.1"/>
    <property type="molecule type" value="Genomic_DNA"/>
</dbReference>
<evidence type="ECO:0000313" key="5">
    <source>
        <dbReference type="Proteomes" id="UP001187239"/>
    </source>
</evidence>
<reference evidence="4" key="1">
    <citation type="submission" date="2023-10" db="EMBL/GenBank/DDBJ databases">
        <title>Surveillance and assessment of the effects of hospital wastewater treatment on clearance of pathogenic bacterial and antimicrobial resistance genes.</title>
        <authorList>
            <person name="Wu Y."/>
        </authorList>
    </citation>
    <scope>NUCLEOTIDE SEQUENCE</scope>
    <source>
        <strain evidence="4">23-M-SY-8</strain>
    </source>
</reference>
<evidence type="ECO:0000256" key="1">
    <source>
        <dbReference type="ARBA" id="ARBA00006638"/>
    </source>
</evidence>
<dbReference type="AlphaFoldDB" id="A0AAE4SI58"/>
<organism evidence="4 5">
    <name type="scientific">Klebsiella quasipneumoniae subsp. similipneumoniae</name>
    <dbReference type="NCBI Taxonomy" id="1463164"/>
    <lineage>
        <taxon>Bacteria</taxon>
        <taxon>Pseudomonadati</taxon>
        <taxon>Pseudomonadota</taxon>
        <taxon>Gammaproteobacteria</taxon>
        <taxon>Enterobacterales</taxon>
        <taxon>Enterobacteriaceae</taxon>
        <taxon>Klebsiella/Raoultella group</taxon>
        <taxon>Klebsiella</taxon>
        <taxon>Klebsiella pneumoniae complex</taxon>
    </lineage>
</organism>